<keyword evidence="2" id="KW-1185">Reference proteome</keyword>
<dbReference type="EMBL" id="CP002273">
    <property type="protein sequence ID" value="ADO38113.1"/>
    <property type="molecule type" value="Genomic_DNA"/>
</dbReference>
<dbReference type="Proteomes" id="UP000006873">
    <property type="component" value="Chromosome"/>
</dbReference>
<reference evidence="1 2" key="2">
    <citation type="journal article" date="2011" name="J. Bacteriol.">
        <title>Complete genome sequence of a carbon monoxide-utilizing acetogen, Eubacterium limosum KIST612.</title>
        <authorList>
            <person name="Roh H."/>
            <person name="Ko H.J."/>
            <person name="Kim D."/>
            <person name="Choi D.G."/>
            <person name="Park S."/>
            <person name="Kim S."/>
            <person name="Chang I.S."/>
            <person name="Choi I.G."/>
        </authorList>
    </citation>
    <scope>NUCLEOTIDE SEQUENCE [LARGE SCALE GENOMIC DNA]</scope>
    <source>
        <strain evidence="1 2">KIST612</strain>
    </source>
</reference>
<proteinExistence type="predicted"/>
<organism evidence="1 2">
    <name type="scientific">Eubacterium callanderi</name>
    <dbReference type="NCBI Taxonomy" id="53442"/>
    <lineage>
        <taxon>Bacteria</taxon>
        <taxon>Bacillati</taxon>
        <taxon>Bacillota</taxon>
        <taxon>Clostridia</taxon>
        <taxon>Eubacteriales</taxon>
        <taxon>Eubacteriaceae</taxon>
        <taxon>Eubacterium</taxon>
    </lineage>
</organism>
<accession>E3GEJ7</accession>
<gene>
    <name evidence="1" type="ordered locus">ELI_3144</name>
</gene>
<dbReference type="HOGENOM" id="CLU_3117962_0_0_9"/>
<dbReference type="AlphaFoldDB" id="E3GEJ7"/>
<reference key="1">
    <citation type="submission" date="2010-09" db="EMBL/GenBank/DDBJ databases">
        <authorList>
            <person name="Roh H."/>
            <person name="Ko H.-J."/>
            <person name="Kim D."/>
            <person name="Choi D.G."/>
            <person name="Park S."/>
            <person name="Kim S."/>
            <person name="Kim K.H."/>
            <person name="Chang I.S."/>
            <person name="Choi I.-G."/>
        </authorList>
    </citation>
    <scope>NUCLEOTIDE SEQUENCE</scope>
    <source>
        <strain>KIST612</strain>
    </source>
</reference>
<evidence type="ECO:0000313" key="1">
    <source>
        <dbReference type="EMBL" id="ADO38113.1"/>
    </source>
</evidence>
<protein>
    <submittedName>
        <fullName evidence="1">Uncharacterized protein</fullName>
    </submittedName>
</protein>
<name>E3GEJ7_9FIRM</name>
<dbReference type="KEGG" id="elm:ELI_3144"/>
<sequence>MEDKTKNAEERIRRWLNKNFGNKKKINLQFHYMCGNRNQKDCHQNNPSKK</sequence>
<evidence type="ECO:0000313" key="2">
    <source>
        <dbReference type="Proteomes" id="UP000006873"/>
    </source>
</evidence>